<sequence length="1003" mass="106532">MRDADDASIERARAAVVALYDARSTRATRDEANARLMALSEDPRAASVALGLLERARGDACVAYYAANALSATTRSRERWNGASEGAREAMMRRTTAAFAATANDETTETAARRLGLALARGGARMGSAKMREVVETAFGAVRSSGVGSSAMRAGMELLALAAEACDEAETSSRRELAMACANEGERVLITVREVFSACGSARSRQTDALKASCVRAARGWLKLDPSGDVGGGLRLSPTEFAVRHGQLFGDVLQCLAIESGGCGAAAVDFLVDLHQGRSGGEAEEFQAMNAVTRGLLAHASAANDSDDGVSLARNICLVAVALSERCVSVLARGDEDSLALVSLILSLMERHGREVTEVAVDFFLMMDVVGVSSRHESLRAPMHARLTEVLLKQATLPDDFTTWAVANEDEDTFERFREHVVADLLDNCYGVLRGQYFSIIGSALGAAQNWQAAEAGAFALRAPASRVNDDLEDAPSEEIETFLAQLLSTISEHTTDNSGLFSSHQLVRAGTCRLIASYANWLGRRGPPANSAAQAARARGVLMYITSSFPHPPAWSRAALAFKSVCSRCARHLKEPSTFAALLEHTERCIADVRLTFESEDDEDGRASVTEGLARVIAAMPVQQASEASARLIAPVLARCKRIAAEMAPQIPPNQIAHASAARAMAAELALIAASVRFLEFLPSATIASSCEHPAISVLAAAWPTLEEIVAKRTWQAPSVIKAAAEIYVAALLSAKESSVNMIVPMLESIARTFMATKCASLLEPIATAIEVASISSPESGTSELLPSAPHVGATLSAAFSQIACETVRGVRSGSDDWDLAEALFSTARAFVIFAPAQGLANETLFDVLDLSVAALELREYAPVRASLALLNAIVSPGEKAKRSAPWVANACRVDEYFLSRGPLAANAILRAACAEITPRACLRPAASFLATLLHTAPDVVTPWIITAIDALEPIHPARERFAATLARRPPLPHPRLVAALCDFVFIAIGVGDVDDLLAYDV</sequence>
<evidence type="ECO:0008006" key="3">
    <source>
        <dbReference type="Google" id="ProtNLM"/>
    </source>
</evidence>
<dbReference type="SUPFAM" id="SSF48371">
    <property type="entry name" value="ARM repeat"/>
    <property type="match status" value="1"/>
</dbReference>
<dbReference type="InterPro" id="IPR011989">
    <property type="entry name" value="ARM-like"/>
</dbReference>
<name>A4SAQ1_OSTLU</name>
<reference evidence="1 2" key="1">
    <citation type="journal article" date="2007" name="Proc. Natl. Acad. Sci. U.S.A.">
        <title>The tiny eukaryote Ostreococcus provides genomic insights into the paradox of plankton speciation.</title>
        <authorList>
            <person name="Palenik B."/>
            <person name="Grimwood J."/>
            <person name="Aerts A."/>
            <person name="Rouze P."/>
            <person name="Salamov A."/>
            <person name="Putnam N."/>
            <person name="Dupont C."/>
            <person name="Jorgensen R."/>
            <person name="Derelle E."/>
            <person name="Rombauts S."/>
            <person name="Zhou K."/>
            <person name="Otillar R."/>
            <person name="Merchant S.S."/>
            <person name="Podell S."/>
            <person name="Gaasterland T."/>
            <person name="Napoli C."/>
            <person name="Gendler K."/>
            <person name="Manuell A."/>
            <person name="Tai V."/>
            <person name="Vallon O."/>
            <person name="Piganeau G."/>
            <person name="Jancek S."/>
            <person name="Heijde M."/>
            <person name="Jabbari K."/>
            <person name="Bowler C."/>
            <person name="Lohr M."/>
            <person name="Robbens S."/>
            <person name="Werner G."/>
            <person name="Dubchak I."/>
            <person name="Pazour G.J."/>
            <person name="Ren Q."/>
            <person name="Paulsen I."/>
            <person name="Delwiche C."/>
            <person name="Schmutz J."/>
            <person name="Rokhsar D."/>
            <person name="Van de Peer Y."/>
            <person name="Moreau H."/>
            <person name="Grigoriev I.V."/>
        </authorList>
    </citation>
    <scope>NUCLEOTIDE SEQUENCE [LARGE SCALE GENOMIC DNA]</scope>
    <source>
        <strain evidence="1 2">CCE9901</strain>
    </source>
</reference>
<evidence type="ECO:0000313" key="2">
    <source>
        <dbReference type="Proteomes" id="UP000001568"/>
    </source>
</evidence>
<dbReference type="OrthoDB" id="498141at2759"/>
<dbReference type="RefSeq" id="XP_001422649.1">
    <property type="nucleotide sequence ID" value="XM_001422612.1"/>
</dbReference>
<dbReference type="STRING" id="436017.A4SAQ1"/>
<dbReference type="GeneID" id="5006706"/>
<evidence type="ECO:0000313" key="1">
    <source>
        <dbReference type="EMBL" id="ABP00966.1"/>
    </source>
</evidence>
<dbReference type="eggNOG" id="ENOG502SAZ8">
    <property type="taxonomic scope" value="Eukaryota"/>
</dbReference>
<organism evidence="1 2">
    <name type="scientific">Ostreococcus lucimarinus (strain CCE9901)</name>
    <dbReference type="NCBI Taxonomy" id="436017"/>
    <lineage>
        <taxon>Eukaryota</taxon>
        <taxon>Viridiplantae</taxon>
        <taxon>Chlorophyta</taxon>
        <taxon>Mamiellophyceae</taxon>
        <taxon>Mamiellales</taxon>
        <taxon>Bathycoccaceae</taxon>
        <taxon>Ostreococcus</taxon>
    </lineage>
</organism>
<dbReference type="AlphaFoldDB" id="A4SAQ1"/>
<gene>
    <name evidence="1" type="ORF">OSTLU_94049</name>
</gene>
<protein>
    <recommendedName>
        <fullName evidence="3">Importin N-terminal domain-containing protein</fullName>
    </recommendedName>
</protein>
<dbReference type="GO" id="GO:0006606">
    <property type="term" value="P:protein import into nucleus"/>
    <property type="evidence" value="ECO:0007669"/>
    <property type="project" value="TreeGrafter"/>
</dbReference>
<dbReference type="HOGENOM" id="CLU_315768_0_0_1"/>
<dbReference type="KEGG" id="olu:OSTLU_94049"/>
<dbReference type="GO" id="GO:0005737">
    <property type="term" value="C:cytoplasm"/>
    <property type="evidence" value="ECO:0007669"/>
    <property type="project" value="TreeGrafter"/>
</dbReference>
<dbReference type="EMBL" id="CP000600">
    <property type="protein sequence ID" value="ABP00966.1"/>
    <property type="molecule type" value="Genomic_DNA"/>
</dbReference>
<keyword evidence="2" id="KW-1185">Reference proteome</keyword>
<dbReference type="Gramene" id="ABP00966">
    <property type="protein sequence ID" value="ABP00966"/>
    <property type="gene ID" value="OSTLU_94049"/>
</dbReference>
<dbReference type="InterPro" id="IPR016024">
    <property type="entry name" value="ARM-type_fold"/>
</dbReference>
<dbReference type="InterPro" id="IPR051345">
    <property type="entry name" value="Importin_beta-like_NTR"/>
</dbReference>
<dbReference type="Proteomes" id="UP000001568">
    <property type="component" value="Chromosome 20"/>
</dbReference>
<dbReference type="Gene3D" id="1.25.10.10">
    <property type="entry name" value="Leucine-rich Repeat Variant"/>
    <property type="match status" value="1"/>
</dbReference>
<proteinExistence type="predicted"/>
<dbReference type="PANTHER" id="PTHR12363:SF54">
    <property type="entry name" value="NUCLEAR TRANSPORT RECEPTOR"/>
    <property type="match status" value="1"/>
</dbReference>
<dbReference type="OMA" id="FQFFTTH"/>
<accession>A4SAQ1</accession>
<dbReference type="PANTHER" id="PTHR12363">
    <property type="entry name" value="TRANSPORTIN 3 AND IMPORTIN 13"/>
    <property type="match status" value="1"/>
</dbReference>